<dbReference type="EC" id="2.7.4.25" evidence="10"/>
<dbReference type="AlphaFoldDB" id="D4GNG8"/>
<keyword evidence="3 10" id="KW-0963">Cytoplasm</keyword>
<dbReference type="CDD" id="cd02020">
    <property type="entry name" value="CMPK"/>
    <property type="match status" value="1"/>
</dbReference>
<name>D4GNG8_PANAM</name>
<dbReference type="PANTHER" id="PTHR21299">
    <property type="entry name" value="CYTIDYLATE KINASE/PANTOATE-BETA-ALANINE LIGASE"/>
    <property type="match status" value="1"/>
</dbReference>
<sequence length="241" mass="26610">MMANWPKCAQQQEGIMTATAPVITIDGPSGAGKGTLCKAMAEALQWHLLDSGAIYRVLALAALHHQVDIESEEGLVPIAAHLDVRFISQNGEMQVILEGEEVTSEIRTQEVSNTASRVAAFPRVREALLRRQRAFREAPGLIADGRDMGTVVFPDAPVKIFLDASPEVRAERRMLQLQDKGFNVNFDRLLAEIKERDDRDRNRAIAPLVPAEDALVLDSTQMSIEQVIDKALDYARKTLGI</sequence>
<dbReference type="HAMAP" id="MF_00238">
    <property type="entry name" value="Cytidyl_kinase_type1"/>
    <property type="match status" value="1"/>
</dbReference>
<evidence type="ECO:0000256" key="1">
    <source>
        <dbReference type="ARBA" id="ARBA00004496"/>
    </source>
</evidence>
<feature type="binding site" evidence="10">
    <location>
        <begin position="27"/>
        <end position="35"/>
    </location>
    <ligand>
        <name>ATP</name>
        <dbReference type="ChEBI" id="CHEBI:30616"/>
    </ligand>
</feature>
<dbReference type="NCBIfam" id="TIGR00017">
    <property type="entry name" value="cmk"/>
    <property type="match status" value="1"/>
</dbReference>
<evidence type="ECO:0000313" key="12">
    <source>
        <dbReference type="EMBL" id="ADD76519.1"/>
    </source>
</evidence>
<dbReference type="GO" id="GO:0005524">
    <property type="term" value="F:ATP binding"/>
    <property type="evidence" value="ECO:0007669"/>
    <property type="project" value="UniProtKB-UniRule"/>
</dbReference>
<dbReference type="HOGENOM" id="CLU_079959_0_2_6"/>
<accession>D4GNG8</accession>
<organism evidence="12 13">
    <name type="scientific">Pantoea ananatis (strain LMG 20103)</name>
    <dbReference type="NCBI Taxonomy" id="706191"/>
    <lineage>
        <taxon>Bacteria</taxon>
        <taxon>Pseudomonadati</taxon>
        <taxon>Pseudomonadota</taxon>
        <taxon>Gammaproteobacteria</taxon>
        <taxon>Enterobacterales</taxon>
        <taxon>Erwiniaceae</taxon>
        <taxon>Pantoea</taxon>
    </lineage>
</organism>
<keyword evidence="6 10" id="KW-0418">Kinase</keyword>
<evidence type="ECO:0000259" key="11">
    <source>
        <dbReference type="Pfam" id="PF02224"/>
    </source>
</evidence>
<evidence type="ECO:0000256" key="3">
    <source>
        <dbReference type="ARBA" id="ARBA00022490"/>
    </source>
</evidence>
<evidence type="ECO:0000256" key="7">
    <source>
        <dbReference type="ARBA" id="ARBA00022840"/>
    </source>
</evidence>
<feature type="domain" description="Cytidylate kinase" evidence="11">
    <location>
        <begin position="23"/>
        <end position="236"/>
    </location>
</feature>
<evidence type="ECO:0000256" key="10">
    <source>
        <dbReference type="HAMAP-Rule" id="MF_00238"/>
    </source>
</evidence>
<dbReference type="KEGG" id="pam:PANA_1352"/>
<dbReference type="GO" id="GO:0036431">
    <property type="term" value="F:dCMP kinase activity"/>
    <property type="evidence" value="ECO:0007669"/>
    <property type="project" value="InterPro"/>
</dbReference>
<dbReference type="PANTHER" id="PTHR21299:SF2">
    <property type="entry name" value="CYTIDYLATE KINASE"/>
    <property type="match status" value="1"/>
</dbReference>
<comment type="similarity">
    <text evidence="2 10">Belongs to the cytidylate kinase family. Type 1 subfamily.</text>
</comment>
<dbReference type="GO" id="GO:0005829">
    <property type="term" value="C:cytosol"/>
    <property type="evidence" value="ECO:0007669"/>
    <property type="project" value="TreeGrafter"/>
</dbReference>
<evidence type="ECO:0000256" key="4">
    <source>
        <dbReference type="ARBA" id="ARBA00022679"/>
    </source>
</evidence>
<reference evidence="12 13" key="1">
    <citation type="journal article" date="2010" name="J. Bacteriol.">
        <title>Genome sequence of Pantoea ananatis LMG20103, the causative agent of Eucalyptus blight and dieback.</title>
        <authorList>
            <person name="De Maayer P."/>
            <person name="Chan W.Y."/>
            <person name="Venter S.N."/>
            <person name="Toth I.K."/>
            <person name="Birch P.R."/>
            <person name="Joubert F."/>
            <person name="Coutinho T.A."/>
        </authorList>
    </citation>
    <scope>NUCLEOTIDE SEQUENCE [LARGE SCALE GENOMIC DNA]</scope>
    <source>
        <strain evidence="12 13">LMG 20103</strain>
    </source>
</reference>
<comment type="catalytic activity">
    <reaction evidence="9 10">
        <text>CMP + ATP = CDP + ADP</text>
        <dbReference type="Rhea" id="RHEA:11600"/>
        <dbReference type="ChEBI" id="CHEBI:30616"/>
        <dbReference type="ChEBI" id="CHEBI:58069"/>
        <dbReference type="ChEBI" id="CHEBI:60377"/>
        <dbReference type="ChEBI" id="CHEBI:456216"/>
        <dbReference type="EC" id="2.7.4.25"/>
    </reaction>
</comment>
<dbReference type="Pfam" id="PF02224">
    <property type="entry name" value="Cytidylate_kin"/>
    <property type="match status" value="1"/>
</dbReference>
<dbReference type="EMBL" id="CP001875">
    <property type="protein sequence ID" value="ADD76519.1"/>
    <property type="molecule type" value="Genomic_DNA"/>
</dbReference>
<protein>
    <recommendedName>
        <fullName evidence="10">Cytidylate kinase</fullName>
        <shortName evidence="10">CK</shortName>
        <ecNumber evidence="10">2.7.4.25</ecNumber>
    </recommendedName>
    <alternativeName>
        <fullName evidence="10">Cytidine monophosphate kinase</fullName>
        <shortName evidence="10">CMP kinase</shortName>
    </alternativeName>
</protein>
<dbReference type="STRING" id="706191.PANA_1352"/>
<keyword evidence="13" id="KW-1185">Reference proteome</keyword>
<evidence type="ECO:0000256" key="9">
    <source>
        <dbReference type="ARBA" id="ARBA00048478"/>
    </source>
</evidence>
<dbReference type="Gene3D" id="3.40.50.300">
    <property type="entry name" value="P-loop containing nucleotide triphosphate hydrolases"/>
    <property type="match status" value="1"/>
</dbReference>
<dbReference type="eggNOG" id="COG0283">
    <property type="taxonomic scope" value="Bacteria"/>
</dbReference>
<comment type="catalytic activity">
    <reaction evidence="8 10">
        <text>dCMP + ATP = dCDP + ADP</text>
        <dbReference type="Rhea" id="RHEA:25094"/>
        <dbReference type="ChEBI" id="CHEBI:30616"/>
        <dbReference type="ChEBI" id="CHEBI:57566"/>
        <dbReference type="ChEBI" id="CHEBI:58593"/>
        <dbReference type="ChEBI" id="CHEBI:456216"/>
        <dbReference type="EC" id="2.7.4.25"/>
    </reaction>
</comment>
<dbReference type="InterPro" id="IPR011994">
    <property type="entry name" value="Cytidylate_kinase_dom"/>
</dbReference>
<keyword evidence="5 10" id="KW-0547">Nucleotide-binding</keyword>
<evidence type="ECO:0000256" key="5">
    <source>
        <dbReference type="ARBA" id="ARBA00022741"/>
    </source>
</evidence>
<evidence type="ECO:0000313" key="13">
    <source>
        <dbReference type="Proteomes" id="UP000001702"/>
    </source>
</evidence>
<dbReference type="GO" id="GO:0015949">
    <property type="term" value="P:nucleobase-containing small molecule interconversion"/>
    <property type="evidence" value="ECO:0007669"/>
    <property type="project" value="TreeGrafter"/>
</dbReference>
<dbReference type="Proteomes" id="UP000001702">
    <property type="component" value="Chromosome"/>
</dbReference>
<dbReference type="InterPro" id="IPR027417">
    <property type="entry name" value="P-loop_NTPase"/>
</dbReference>
<keyword evidence="7 10" id="KW-0067">ATP-binding</keyword>
<evidence type="ECO:0000256" key="6">
    <source>
        <dbReference type="ARBA" id="ARBA00022777"/>
    </source>
</evidence>
<comment type="subcellular location">
    <subcellularLocation>
        <location evidence="1 10">Cytoplasm</location>
    </subcellularLocation>
</comment>
<evidence type="ECO:0000256" key="2">
    <source>
        <dbReference type="ARBA" id="ARBA00009427"/>
    </source>
</evidence>
<gene>
    <name evidence="10 12" type="primary">cmk</name>
    <name evidence="12" type="ordered locus">PANA_1352</name>
</gene>
<proteinExistence type="inferred from homology"/>
<dbReference type="InterPro" id="IPR003136">
    <property type="entry name" value="Cytidylate_kin"/>
</dbReference>
<evidence type="ECO:0000256" key="8">
    <source>
        <dbReference type="ARBA" id="ARBA00047615"/>
    </source>
</evidence>
<dbReference type="GO" id="GO:0036430">
    <property type="term" value="F:CMP kinase activity"/>
    <property type="evidence" value="ECO:0007669"/>
    <property type="project" value="RHEA"/>
</dbReference>
<dbReference type="GO" id="GO:0006220">
    <property type="term" value="P:pyrimidine nucleotide metabolic process"/>
    <property type="evidence" value="ECO:0007669"/>
    <property type="project" value="UniProtKB-UniRule"/>
</dbReference>
<dbReference type="FunFam" id="3.40.50.300:FF:000262">
    <property type="entry name" value="Cytidylate kinase"/>
    <property type="match status" value="1"/>
</dbReference>
<dbReference type="SUPFAM" id="SSF52540">
    <property type="entry name" value="P-loop containing nucleoside triphosphate hydrolases"/>
    <property type="match status" value="1"/>
</dbReference>
<keyword evidence="4 10" id="KW-0808">Transferase</keyword>